<dbReference type="Gene3D" id="3.40.1160.10">
    <property type="entry name" value="Acetylglutamate kinase-like"/>
    <property type="match status" value="1"/>
</dbReference>
<dbReference type="KEGG" id="aser:Asera_27880"/>
<dbReference type="GO" id="GO:0019546">
    <property type="term" value="P:L-arginine deiminase pathway"/>
    <property type="evidence" value="ECO:0007669"/>
    <property type="project" value="TreeGrafter"/>
</dbReference>
<sequence length="327" mass="34386">MLIVIALGGNALLQRHDKTDARTQHSRARQAVRAVAPLAAENQLVITHGNGPQVGLLAAESTRDATLGSAYPLDVLGAASEGMIGHWLSLELRNALPTVPVAALLTQTLVDEHDPAFRDPTKFIGVGYEPHVAQAIAAQRGWTMRQDGNSWRRVVPSPEPRDVLDIDVLELLLAHGTIPICAGGGGVPVIRAADGQLVGIDAVIDKDLTASLIATRLQADALLMLTDVTQVEQHWGTPLARPLHRVTSSQLRQMNFAAGSMGPKIEAACRFVDQHAATGGTAIAGIGQLTDAADILTGQAGTLITSDADPAGAAELPVQAAEHLRLR</sequence>
<dbReference type="InterPro" id="IPR001048">
    <property type="entry name" value="Asp/Glu/Uridylate_kinase"/>
</dbReference>
<evidence type="ECO:0000313" key="7">
    <source>
        <dbReference type="Proteomes" id="UP000680750"/>
    </source>
</evidence>
<evidence type="ECO:0000259" key="5">
    <source>
        <dbReference type="Pfam" id="PF00696"/>
    </source>
</evidence>
<gene>
    <name evidence="6" type="ORF">Asera_27880</name>
</gene>
<dbReference type="EMBL" id="AP023354">
    <property type="protein sequence ID" value="BCJ28680.1"/>
    <property type="molecule type" value="Genomic_DNA"/>
</dbReference>
<dbReference type="OrthoDB" id="9766717at2"/>
<reference evidence="6" key="1">
    <citation type="submission" date="2020-08" db="EMBL/GenBank/DDBJ databases">
        <title>Whole genome shotgun sequence of Actinocatenispora sera NBRC 101916.</title>
        <authorList>
            <person name="Komaki H."/>
            <person name="Tamura T."/>
        </authorList>
    </citation>
    <scope>NUCLEOTIDE SEQUENCE</scope>
    <source>
        <strain evidence="6">NBRC 101916</strain>
    </source>
</reference>
<dbReference type="PANTHER" id="PTHR30409:SF1">
    <property type="entry name" value="CARBAMATE KINASE-RELATED"/>
    <property type="match status" value="1"/>
</dbReference>
<dbReference type="NCBIfam" id="NF009008">
    <property type="entry name" value="PRK12354.1"/>
    <property type="match status" value="1"/>
</dbReference>
<keyword evidence="7" id="KW-1185">Reference proteome</keyword>
<evidence type="ECO:0000313" key="6">
    <source>
        <dbReference type="EMBL" id="BCJ28680.1"/>
    </source>
</evidence>
<dbReference type="GO" id="GO:0005829">
    <property type="term" value="C:cytosol"/>
    <property type="evidence" value="ECO:0007669"/>
    <property type="project" value="TreeGrafter"/>
</dbReference>
<evidence type="ECO:0000256" key="4">
    <source>
        <dbReference type="PIRNR" id="PIRNR000723"/>
    </source>
</evidence>
<dbReference type="Proteomes" id="UP000680750">
    <property type="component" value="Chromosome"/>
</dbReference>
<dbReference type="InterPro" id="IPR003964">
    <property type="entry name" value="Carb_kinase"/>
</dbReference>
<comment type="similarity">
    <text evidence="1 4">Belongs to the carbamate kinase family.</text>
</comment>
<protein>
    <recommendedName>
        <fullName evidence="4">Carbamate kinase</fullName>
    </recommendedName>
</protein>
<evidence type="ECO:0000256" key="3">
    <source>
        <dbReference type="ARBA" id="ARBA00022777"/>
    </source>
</evidence>
<dbReference type="InterPro" id="IPR036393">
    <property type="entry name" value="AceGlu_kinase-like_sf"/>
</dbReference>
<evidence type="ECO:0000256" key="1">
    <source>
        <dbReference type="ARBA" id="ARBA00011066"/>
    </source>
</evidence>
<proteinExistence type="inferred from homology"/>
<keyword evidence="3 4" id="KW-0418">Kinase</keyword>
<dbReference type="CDD" id="cd04235">
    <property type="entry name" value="AAK_CK"/>
    <property type="match status" value="1"/>
</dbReference>
<dbReference type="PRINTS" id="PR01469">
    <property type="entry name" value="CARBMTKINASE"/>
</dbReference>
<dbReference type="PANTHER" id="PTHR30409">
    <property type="entry name" value="CARBAMATE KINASE"/>
    <property type="match status" value="1"/>
</dbReference>
<dbReference type="GO" id="GO:0008804">
    <property type="term" value="F:carbamate kinase activity"/>
    <property type="evidence" value="ECO:0007669"/>
    <property type="project" value="InterPro"/>
</dbReference>
<feature type="domain" description="Aspartate/glutamate/uridylate kinase" evidence="5">
    <location>
        <begin position="1"/>
        <end position="275"/>
    </location>
</feature>
<dbReference type="Pfam" id="PF00696">
    <property type="entry name" value="AA_kinase"/>
    <property type="match status" value="1"/>
</dbReference>
<name>A0A810KZK7_9ACTN</name>
<organism evidence="6 7">
    <name type="scientific">Actinocatenispora sera</name>
    <dbReference type="NCBI Taxonomy" id="390989"/>
    <lineage>
        <taxon>Bacteria</taxon>
        <taxon>Bacillati</taxon>
        <taxon>Actinomycetota</taxon>
        <taxon>Actinomycetes</taxon>
        <taxon>Micromonosporales</taxon>
        <taxon>Micromonosporaceae</taxon>
        <taxon>Actinocatenispora</taxon>
    </lineage>
</organism>
<dbReference type="PIRSF" id="PIRSF000723">
    <property type="entry name" value="Carbamate_kin"/>
    <property type="match status" value="1"/>
</dbReference>
<dbReference type="SUPFAM" id="SSF53633">
    <property type="entry name" value="Carbamate kinase-like"/>
    <property type="match status" value="1"/>
</dbReference>
<dbReference type="AlphaFoldDB" id="A0A810KZK7"/>
<dbReference type="RefSeq" id="WP_051803033.1">
    <property type="nucleotide sequence ID" value="NZ_AP023354.1"/>
</dbReference>
<keyword evidence="2 4" id="KW-0808">Transferase</keyword>
<evidence type="ECO:0000256" key="2">
    <source>
        <dbReference type="ARBA" id="ARBA00022679"/>
    </source>
</evidence>
<accession>A0A810KZK7</accession>